<dbReference type="AlphaFoldDB" id="A0A382AIR7"/>
<gene>
    <name evidence="1" type="ORF">METZ01_LOCUS154232</name>
</gene>
<evidence type="ECO:0000313" key="1">
    <source>
        <dbReference type="EMBL" id="SVB01378.1"/>
    </source>
</evidence>
<dbReference type="EMBL" id="UINC01025569">
    <property type="protein sequence ID" value="SVB01378.1"/>
    <property type="molecule type" value="Genomic_DNA"/>
</dbReference>
<protein>
    <submittedName>
        <fullName evidence="1">Uncharacterized protein</fullName>
    </submittedName>
</protein>
<organism evidence="1">
    <name type="scientific">marine metagenome</name>
    <dbReference type="NCBI Taxonomy" id="408172"/>
    <lineage>
        <taxon>unclassified sequences</taxon>
        <taxon>metagenomes</taxon>
        <taxon>ecological metagenomes</taxon>
    </lineage>
</organism>
<sequence>VIKFGISWVARLLGVSGFTVQQPTTRGSLQDLNISARVVPFNPNNLARNNFQFNTEPKATEHLKRFQDTQVKISQNNQVSDASNDQDLVSVIATLKSKLYQESLKSKHYSNAFNELNERLVELEKIVQPEKKTDFQKLQGWVHSKRYLH</sequence>
<accession>A0A382AIR7</accession>
<reference evidence="1" key="1">
    <citation type="submission" date="2018-05" db="EMBL/GenBank/DDBJ databases">
        <authorList>
            <person name="Lanie J.A."/>
            <person name="Ng W.-L."/>
            <person name="Kazmierczak K.M."/>
            <person name="Andrzejewski T.M."/>
            <person name="Davidsen T.M."/>
            <person name="Wayne K.J."/>
            <person name="Tettelin H."/>
            <person name="Glass J.I."/>
            <person name="Rusch D."/>
            <person name="Podicherti R."/>
            <person name="Tsui H.-C.T."/>
            <person name="Winkler M.E."/>
        </authorList>
    </citation>
    <scope>NUCLEOTIDE SEQUENCE</scope>
</reference>
<proteinExistence type="predicted"/>
<name>A0A382AIR7_9ZZZZ</name>
<feature type="non-terminal residue" evidence="1">
    <location>
        <position position="1"/>
    </location>
</feature>